<organism evidence="14 15">
    <name type="scientific">Candidatus Falkowbacteria bacterium RIFOXYA2_FULL_47_9</name>
    <dbReference type="NCBI Taxonomy" id="1797995"/>
    <lineage>
        <taxon>Bacteria</taxon>
        <taxon>Candidatus Falkowiibacteriota</taxon>
    </lineage>
</organism>
<evidence type="ECO:0000256" key="4">
    <source>
        <dbReference type="ARBA" id="ARBA00022741"/>
    </source>
</evidence>
<dbReference type="STRING" id="1797995.A2242_01640"/>
<dbReference type="PANTHER" id="PTHR30153:SF2">
    <property type="entry name" value="REPLICATIVE DNA HELICASE"/>
    <property type="match status" value="1"/>
</dbReference>
<evidence type="ECO:0000256" key="10">
    <source>
        <dbReference type="ARBA" id="ARBA00048954"/>
    </source>
</evidence>
<evidence type="ECO:0000313" key="15">
    <source>
        <dbReference type="Proteomes" id="UP000178925"/>
    </source>
</evidence>
<dbReference type="GO" id="GO:0003677">
    <property type="term" value="F:DNA binding"/>
    <property type="evidence" value="ECO:0007669"/>
    <property type="project" value="UniProtKB-UniRule"/>
</dbReference>
<evidence type="ECO:0000259" key="13">
    <source>
        <dbReference type="PROSITE" id="PS51199"/>
    </source>
</evidence>
<dbReference type="Pfam" id="PF03796">
    <property type="entry name" value="DnaB_C"/>
    <property type="match status" value="1"/>
</dbReference>
<dbReference type="InterPro" id="IPR016136">
    <property type="entry name" value="DNA_helicase_N/primase_C"/>
</dbReference>
<dbReference type="NCBIfam" id="NF004384">
    <property type="entry name" value="PRK05748.1"/>
    <property type="match status" value="1"/>
</dbReference>
<dbReference type="CDD" id="cd00984">
    <property type="entry name" value="DnaB_C"/>
    <property type="match status" value="1"/>
</dbReference>
<evidence type="ECO:0000256" key="6">
    <source>
        <dbReference type="ARBA" id="ARBA00022806"/>
    </source>
</evidence>
<accession>A0A1F5SIY5</accession>
<dbReference type="EMBL" id="MFGC01000038">
    <property type="protein sequence ID" value="OGF26640.1"/>
    <property type="molecule type" value="Genomic_DNA"/>
</dbReference>
<dbReference type="AlphaFoldDB" id="A0A1F5SIY5"/>
<keyword evidence="7 12" id="KW-0067">ATP-binding</keyword>
<proteinExistence type="inferred from homology"/>
<comment type="function">
    <text evidence="12">The main replicative DNA helicase, it participates in initiation and elongation during chromosome replication. Travels ahead of the DNA replisome, separating dsDNA into templates for DNA synthesis. A processive ATP-dependent 5'-3' DNA helicase it has DNA-dependent ATPase activity.</text>
</comment>
<dbReference type="GO" id="GO:0005829">
    <property type="term" value="C:cytosol"/>
    <property type="evidence" value="ECO:0007669"/>
    <property type="project" value="TreeGrafter"/>
</dbReference>
<comment type="caution">
    <text evidence="14">The sequence shown here is derived from an EMBL/GenBank/DDBJ whole genome shotgun (WGS) entry which is preliminary data.</text>
</comment>
<dbReference type="GO" id="GO:0043139">
    <property type="term" value="F:5'-3' DNA helicase activity"/>
    <property type="evidence" value="ECO:0007669"/>
    <property type="project" value="UniProtKB-EC"/>
</dbReference>
<dbReference type="GO" id="GO:0005524">
    <property type="term" value="F:ATP binding"/>
    <property type="evidence" value="ECO:0007669"/>
    <property type="project" value="UniProtKB-UniRule"/>
</dbReference>
<dbReference type="PROSITE" id="PS51199">
    <property type="entry name" value="SF4_HELICASE"/>
    <property type="match status" value="1"/>
</dbReference>
<evidence type="ECO:0000313" key="14">
    <source>
        <dbReference type="EMBL" id="OGF26640.1"/>
    </source>
</evidence>
<evidence type="ECO:0000256" key="1">
    <source>
        <dbReference type="ARBA" id="ARBA00008428"/>
    </source>
</evidence>
<evidence type="ECO:0000256" key="11">
    <source>
        <dbReference type="NCBIfam" id="TIGR00665"/>
    </source>
</evidence>
<sequence length="470" mass="52084">MPTGETDNQNIGVGKLPPQNLEAEVALLGALLIDKDAIIKVADIVQSYDFYKDAHGKIFGAMTDLFSKNEPIDILSLANRLEEKNILEQTGGRAYLAKLSAAVATASHVANYAHIIQRKATLRRLLNTAVEITELGYQEEIDLEDVLDKAEQKLFNVSQKYIKNIFLPIDALLAQAFERIDDLHKQSGKLRGLTTGFTGLDNILAGLQKSDLIILAARPSVGKTSLALDIARQAAVNTKIPVGVFSLEMSKEQLVDKLLCAQGNIDLWKMRTGKLSDREDDNDFAKISHAMGVLSEAPLYIDDSAGLNIMEIKTKVRRLQIEKGLGLVVIDYLQLMEGRGKYSDNRVQEVSEISRSLKVIAKELNIPVLALSQLSRAVEMGGGAAIPKLAHLRESGSIEQDADVVMFIYRKSSDRHYRPEDIPENEKNIAKIFIAKHRNGPLGSVDLYFNENYASFRNLDKRTLDTPPTF</sequence>
<dbReference type="SUPFAM" id="SSF48024">
    <property type="entry name" value="N-terminal domain of DnaB helicase"/>
    <property type="match status" value="1"/>
</dbReference>
<protein>
    <recommendedName>
        <fullName evidence="11 12">Replicative DNA helicase</fullName>
        <ecNumber evidence="11 12">5.6.2.3</ecNumber>
    </recommendedName>
</protein>
<evidence type="ECO:0000256" key="9">
    <source>
        <dbReference type="ARBA" id="ARBA00023235"/>
    </source>
</evidence>
<dbReference type="EC" id="5.6.2.3" evidence="11 12"/>
<keyword evidence="3 12" id="KW-0235">DNA replication</keyword>
<dbReference type="GO" id="GO:0006269">
    <property type="term" value="P:DNA replication, synthesis of primer"/>
    <property type="evidence" value="ECO:0007669"/>
    <property type="project" value="UniProtKB-UniRule"/>
</dbReference>
<dbReference type="Gene3D" id="1.10.860.10">
    <property type="entry name" value="DNAb Helicase, Chain A"/>
    <property type="match status" value="1"/>
</dbReference>
<evidence type="ECO:0000256" key="12">
    <source>
        <dbReference type="RuleBase" id="RU362085"/>
    </source>
</evidence>
<dbReference type="InterPro" id="IPR036185">
    <property type="entry name" value="DNA_heli_DnaB-like_N_sf"/>
</dbReference>
<evidence type="ECO:0000256" key="7">
    <source>
        <dbReference type="ARBA" id="ARBA00022840"/>
    </source>
</evidence>
<reference evidence="14 15" key="1">
    <citation type="journal article" date="2016" name="Nat. Commun.">
        <title>Thousands of microbial genomes shed light on interconnected biogeochemical processes in an aquifer system.</title>
        <authorList>
            <person name="Anantharaman K."/>
            <person name="Brown C.T."/>
            <person name="Hug L.A."/>
            <person name="Sharon I."/>
            <person name="Castelle C.J."/>
            <person name="Probst A.J."/>
            <person name="Thomas B.C."/>
            <person name="Singh A."/>
            <person name="Wilkins M.J."/>
            <person name="Karaoz U."/>
            <person name="Brodie E.L."/>
            <person name="Williams K.H."/>
            <person name="Hubbard S.S."/>
            <person name="Banfield J.F."/>
        </authorList>
    </citation>
    <scope>NUCLEOTIDE SEQUENCE [LARGE SCALE GENOMIC DNA]</scope>
</reference>
<dbReference type="Gene3D" id="3.40.50.300">
    <property type="entry name" value="P-loop containing nucleotide triphosphate hydrolases"/>
    <property type="match status" value="1"/>
</dbReference>
<keyword evidence="5 12" id="KW-0378">Hydrolase</keyword>
<gene>
    <name evidence="14" type="ORF">A2242_01640</name>
</gene>
<dbReference type="InterPro" id="IPR027417">
    <property type="entry name" value="P-loop_NTPase"/>
</dbReference>
<dbReference type="SUPFAM" id="SSF52540">
    <property type="entry name" value="P-loop containing nucleoside triphosphate hydrolases"/>
    <property type="match status" value="1"/>
</dbReference>
<dbReference type="Proteomes" id="UP000178925">
    <property type="component" value="Unassembled WGS sequence"/>
</dbReference>
<keyword evidence="8 12" id="KW-0238">DNA-binding</keyword>
<evidence type="ECO:0000256" key="8">
    <source>
        <dbReference type="ARBA" id="ARBA00023125"/>
    </source>
</evidence>
<keyword evidence="4 12" id="KW-0547">Nucleotide-binding</keyword>
<keyword evidence="2 12" id="KW-0639">Primosome</keyword>
<evidence type="ECO:0000256" key="2">
    <source>
        <dbReference type="ARBA" id="ARBA00022515"/>
    </source>
</evidence>
<dbReference type="GO" id="GO:0016887">
    <property type="term" value="F:ATP hydrolysis activity"/>
    <property type="evidence" value="ECO:0007669"/>
    <property type="project" value="RHEA"/>
</dbReference>
<feature type="domain" description="SF4 helicase" evidence="13">
    <location>
        <begin position="186"/>
        <end position="463"/>
    </location>
</feature>
<dbReference type="PANTHER" id="PTHR30153">
    <property type="entry name" value="REPLICATIVE DNA HELICASE DNAB"/>
    <property type="match status" value="1"/>
</dbReference>
<comment type="catalytic activity">
    <reaction evidence="10 12">
        <text>ATP + H2O = ADP + phosphate + H(+)</text>
        <dbReference type="Rhea" id="RHEA:13065"/>
        <dbReference type="ChEBI" id="CHEBI:15377"/>
        <dbReference type="ChEBI" id="CHEBI:15378"/>
        <dbReference type="ChEBI" id="CHEBI:30616"/>
        <dbReference type="ChEBI" id="CHEBI:43474"/>
        <dbReference type="ChEBI" id="CHEBI:456216"/>
        <dbReference type="EC" id="5.6.2.3"/>
    </reaction>
</comment>
<name>A0A1F5SIY5_9BACT</name>
<dbReference type="InterPro" id="IPR007694">
    <property type="entry name" value="DNA_helicase_DnaB-like_C"/>
</dbReference>
<dbReference type="NCBIfam" id="TIGR00665">
    <property type="entry name" value="DnaB"/>
    <property type="match status" value="1"/>
</dbReference>
<dbReference type="FunFam" id="1.10.860.10:FF:000001">
    <property type="entry name" value="Replicative DNA helicase"/>
    <property type="match status" value="1"/>
</dbReference>
<keyword evidence="6 12" id="KW-0347">Helicase</keyword>
<dbReference type="GO" id="GO:1990077">
    <property type="term" value="C:primosome complex"/>
    <property type="evidence" value="ECO:0007669"/>
    <property type="project" value="UniProtKB-UniRule"/>
</dbReference>
<keyword evidence="9" id="KW-0413">Isomerase</keyword>
<dbReference type="InterPro" id="IPR007692">
    <property type="entry name" value="DNA_helicase_DnaB"/>
</dbReference>
<dbReference type="InterPro" id="IPR007693">
    <property type="entry name" value="DNA_helicase_DnaB-like_N"/>
</dbReference>
<dbReference type="Pfam" id="PF00772">
    <property type="entry name" value="DnaB"/>
    <property type="match status" value="1"/>
</dbReference>
<comment type="similarity">
    <text evidence="1 12">Belongs to the helicase family. DnaB subfamily.</text>
</comment>
<evidence type="ECO:0000256" key="3">
    <source>
        <dbReference type="ARBA" id="ARBA00022705"/>
    </source>
</evidence>
<evidence type="ECO:0000256" key="5">
    <source>
        <dbReference type="ARBA" id="ARBA00022801"/>
    </source>
</evidence>